<evidence type="ECO:0000313" key="3">
    <source>
        <dbReference type="Proteomes" id="UP000002071"/>
    </source>
</evidence>
<feature type="transmembrane region" description="Helical" evidence="1">
    <location>
        <begin position="6"/>
        <end position="25"/>
    </location>
</feature>
<evidence type="ECO:0000256" key="1">
    <source>
        <dbReference type="SAM" id="Phobius"/>
    </source>
</evidence>
<sequence length="64" mass="6461">MNVQVIVLATVTGLVAGVIFGFFDVPIPAPPNAAGIMGIVGIFVGYRAVDHLGVGVNLLDALGL</sequence>
<evidence type="ECO:0000313" key="2">
    <source>
        <dbReference type="EMBL" id="ACV11563.1"/>
    </source>
</evidence>
<protein>
    <recommendedName>
        <fullName evidence="4">XapX domain-containing protein</fullName>
    </recommendedName>
</protein>
<organism evidence="2 3">
    <name type="scientific">Halorhabdus utahensis (strain DSM 12940 / JCM 11049 / AX-2)</name>
    <dbReference type="NCBI Taxonomy" id="519442"/>
    <lineage>
        <taxon>Archaea</taxon>
        <taxon>Methanobacteriati</taxon>
        <taxon>Methanobacteriota</taxon>
        <taxon>Stenosarchaea group</taxon>
        <taxon>Halobacteria</taxon>
        <taxon>Halobacteriales</taxon>
        <taxon>Haloarculaceae</taxon>
        <taxon>Halorhabdus</taxon>
    </lineage>
</organism>
<dbReference type="HOGENOM" id="CLU_171061_3_0_2"/>
<keyword evidence="3" id="KW-1185">Reference proteome</keyword>
<dbReference type="OrthoDB" id="305804at2157"/>
<gene>
    <name evidence="2" type="ordered locus">Huta_1387</name>
</gene>
<dbReference type="GeneID" id="8383666"/>
<dbReference type="KEGG" id="hut:Huta_1387"/>
<keyword evidence="1" id="KW-0472">Membrane</keyword>
<dbReference type="InterPro" id="IPR020017">
    <property type="entry name" value="XapX_domain"/>
</dbReference>
<dbReference type="NCBIfam" id="TIGR03510">
    <property type="entry name" value="XapX"/>
    <property type="match status" value="1"/>
</dbReference>
<name>C7NNN8_HALUD</name>
<dbReference type="AlphaFoldDB" id="C7NNN8"/>
<dbReference type="Proteomes" id="UP000002071">
    <property type="component" value="Chromosome"/>
</dbReference>
<proteinExistence type="predicted"/>
<keyword evidence="1" id="KW-1133">Transmembrane helix</keyword>
<accession>C7NNN8</accession>
<reference evidence="2 3" key="1">
    <citation type="journal article" date="2009" name="Stand. Genomic Sci.">
        <title>Complete genome sequence of Halorhabdus utahensis type strain (AX-2).</title>
        <authorList>
            <person name="Anderson I."/>
            <person name="Tindall B.J."/>
            <person name="Pomrenke H."/>
            <person name="Goker M."/>
            <person name="Lapidus A."/>
            <person name="Nolan M."/>
            <person name="Copeland A."/>
            <person name="Glavina Del Rio T."/>
            <person name="Chen F."/>
            <person name="Tice H."/>
            <person name="Cheng J.F."/>
            <person name="Lucas S."/>
            <person name="Chertkov O."/>
            <person name="Bruce D."/>
            <person name="Brettin T."/>
            <person name="Detter J.C."/>
            <person name="Han C."/>
            <person name="Goodwin L."/>
            <person name="Land M."/>
            <person name="Hauser L."/>
            <person name="Chang Y.J."/>
            <person name="Jeffries C.D."/>
            <person name="Pitluck S."/>
            <person name="Pati A."/>
            <person name="Mavromatis K."/>
            <person name="Ivanova N."/>
            <person name="Ovchinnikova G."/>
            <person name="Chen A."/>
            <person name="Palaniappan K."/>
            <person name="Chain P."/>
            <person name="Rohde M."/>
            <person name="Bristow J."/>
            <person name="Eisen J.A."/>
            <person name="Markowitz V."/>
            <person name="Hugenholtz P."/>
            <person name="Kyrpides N.C."/>
            <person name="Klenk H.P."/>
        </authorList>
    </citation>
    <scope>NUCLEOTIDE SEQUENCE [LARGE SCALE GENOMIC DNA]</scope>
    <source>
        <strain evidence="3">DSM 12940 / JCM 11049 / AX-2</strain>
    </source>
</reference>
<keyword evidence="1" id="KW-0812">Transmembrane</keyword>
<dbReference type="eggNOG" id="arCOG06356">
    <property type="taxonomic scope" value="Archaea"/>
</dbReference>
<evidence type="ECO:0008006" key="4">
    <source>
        <dbReference type="Google" id="ProtNLM"/>
    </source>
</evidence>
<dbReference type="STRING" id="519442.Huta_1387"/>
<dbReference type="EMBL" id="CP001687">
    <property type="protein sequence ID" value="ACV11563.1"/>
    <property type="molecule type" value="Genomic_DNA"/>
</dbReference>
<dbReference type="RefSeq" id="WP_015789137.1">
    <property type="nucleotide sequence ID" value="NC_013158.1"/>
</dbReference>